<keyword evidence="5" id="KW-1185">Reference proteome</keyword>
<sequence>MDSNNNGGKAKTSLSLAEKSDSSDNKLDKENSSETVSNTIRMKNDSSSFPKKDTFSNIFLLICIMGVSFGILLEIINIAKRNQKYSEENCNERPKYWSYAKHADVENRNGLLQHVHSVLERVGYEKGSNKSSWDLLWAHDSPFTSLHDTLLKLKPHQRVNHYPGTGYLTTKVYLATINSKYIPKAFKLPKSKEDFFKYAEENKDSLFLVKLNTHRGVHLKNVSEINVSDENSFVQEYIQKPFLVDGHKFDIGVYVVITSVNPLRAYWFAGDVLFRYCPSKYYPFDPNDLDKYVIRDKYLPTWEVPSLAMPFSALGHGMKDVFDIYARSKGKDPTLMWEEVRRAIAEILIMKEHHIISATKRYPSQDNFFEMMRFDLIVDENLKVYVLEANMSPNLNSASFKKNALIYEPLLYNLFSLTGISRQIKSNDANPSDKSAAKDMISSYKNIAVFGDQCATICKDDCNVLPQCNLCKPCLGNELKNSLLKAHAEFLHRGDFRRLVPLPMSQVKDINEFEKSVPEGLQGVNKLQHMWYQEKCNQDIAWCT</sequence>
<evidence type="ECO:0000256" key="1">
    <source>
        <dbReference type="SAM" id="MobiDB-lite"/>
    </source>
</evidence>
<protein>
    <submittedName>
        <fullName evidence="3">Uncharacterized protein</fullName>
    </submittedName>
</protein>
<feature type="compositionally biased region" description="Basic and acidic residues" evidence="1">
    <location>
        <begin position="18"/>
        <end position="32"/>
    </location>
</feature>
<evidence type="ECO:0000313" key="4">
    <source>
        <dbReference type="EMBL" id="CAB3228358.1"/>
    </source>
</evidence>
<dbReference type="OrthoDB" id="202825at2759"/>
<feature type="compositionally biased region" description="Polar residues" evidence="1">
    <location>
        <begin position="1"/>
        <end position="15"/>
    </location>
</feature>
<dbReference type="PANTHER" id="PTHR47113:SF1">
    <property type="entry name" value="LD09343P"/>
    <property type="match status" value="1"/>
</dbReference>
<comment type="caution">
    <text evidence="3">The sequence shown here is derived from an EMBL/GenBank/DDBJ whole genome shotgun (WGS) entry which is preliminary data.</text>
</comment>
<dbReference type="InterPro" id="IPR004344">
    <property type="entry name" value="TTL/TTLL_fam"/>
</dbReference>
<reference evidence="5 6" key="1">
    <citation type="submission" date="2020-04" db="EMBL/GenBank/DDBJ databases">
        <authorList>
            <person name="Wallbank WR R."/>
            <person name="Pardo Diaz C."/>
            <person name="Kozak K."/>
            <person name="Martin S."/>
            <person name="Jiggins C."/>
            <person name="Moest M."/>
            <person name="Warren A I."/>
            <person name="Byers J.R.P. K."/>
            <person name="Montejo-Kovacevich G."/>
            <person name="Yen C E."/>
        </authorList>
    </citation>
    <scope>NUCLEOTIDE SEQUENCE [LARGE SCALE GENOMIC DNA]</scope>
</reference>
<name>A0A8S0Z4R6_ARCPL</name>
<feature type="region of interest" description="Disordered" evidence="1">
    <location>
        <begin position="1"/>
        <end position="39"/>
    </location>
</feature>
<dbReference type="PANTHER" id="PTHR47113">
    <property type="entry name" value="LD09343P"/>
    <property type="match status" value="1"/>
</dbReference>
<dbReference type="Pfam" id="PF03133">
    <property type="entry name" value="TTL"/>
    <property type="match status" value="1"/>
</dbReference>
<keyword evidence="2" id="KW-1133">Transmembrane helix</keyword>
<dbReference type="SUPFAM" id="SSF56059">
    <property type="entry name" value="Glutathione synthetase ATP-binding domain-like"/>
    <property type="match status" value="1"/>
</dbReference>
<gene>
    <name evidence="3" type="ORF">APLA_LOCUS3372</name>
    <name evidence="4" type="ORF">APLA_LOCUS3527</name>
</gene>
<evidence type="ECO:0000313" key="6">
    <source>
        <dbReference type="Proteomes" id="UP000494256"/>
    </source>
</evidence>
<dbReference type="EMBL" id="CADEBC010000301">
    <property type="protein sequence ID" value="CAB3227814.1"/>
    <property type="molecule type" value="Genomic_DNA"/>
</dbReference>
<proteinExistence type="predicted"/>
<feature type="transmembrane region" description="Helical" evidence="2">
    <location>
        <begin position="55"/>
        <end position="76"/>
    </location>
</feature>
<dbReference type="Proteomes" id="UP000494106">
    <property type="component" value="Unassembled WGS sequence"/>
</dbReference>
<dbReference type="Gene3D" id="3.30.470.20">
    <property type="entry name" value="ATP-grasp fold, B domain"/>
    <property type="match status" value="1"/>
</dbReference>
<dbReference type="Proteomes" id="UP000494256">
    <property type="component" value="Unassembled WGS sequence"/>
</dbReference>
<evidence type="ECO:0000256" key="2">
    <source>
        <dbReference type="SAM" id="Phobius"/>
    </source>
</evidence>
<dbReference type="AlphaFoldDB" id="A0A8S0Z4R6"/>
<keyword evidence="2" id="KW-0812">Transmembrane</keyword>
<dbReference type="InterPro" id="IPR053317">
    <property type="entry name" value="Tubulin_polyglutamylase"/>
</dbReference>
<dbReference type="PROSITE" id="PS51221">
    <property type="entry name" value="TTL"/>
    <property type="match status" value="1"/>
</dbReference>
<evidence type="ECO:0000313" key="5">
    <source>
        <dbReference type="Proteomes" id="UP000494106"/>
    </source>
</evidence>
<organism evidence="3 5">
    <name type="scientific">Arctia plantaginis</name>
    <name type="common">Wood tiger moth</name>
    <name type="synonym">Phalaena plantaginis</name>
    <dbReference type="NCBI Taxonomy" id="874455"/>
    <lineage>
        <taxon>Eukaryota</taxon>
        <taxon>Metazoa</taxon>
        <taxon>Ecdysozoa</taxon>
        <taxon>Arthropoda</taxon>
        <taxon>Hexapoda</taxon>
        <taxon>Insecta</taxon>
        <taxon>Pterygota</taxon>
        <taxon>Neoptera</taxon>
        <taxon>Endopterygota</taxon>
        <taxon>Lepidoptera</taxon>
        <taxon>Glossata</taxon>
        <taxon>Ditrysia</taxon>
        <taxon>Noctuoidea</taxon>
        <taxon>Erebidae</taxon>
        <taxon>Arctiinae</taxon>
        <taxon>Arctia</taxon>
    </lineage>
</organism>
<dbReference type="EMBL" id="CADEBD010000282">
    <property type="protein sequence ID" value="CAB3228358.1"/>
    <property type="molecule type" value="Genomic_DNA"/>
</dbReference>
<accession>A0A8S0Z4R6</accession>
<keyword evidence="2" id="KW-0472">Membrane</keyword>
<evidence type="ECO:0000313" key="3">
    <source>
        <dbReference type="EMBL" id="CAB3227814.1"/>
    </source>
</evidence>